<accession>A0ABP9PAC3</accession>
<keyword evidence="2" id="KW-1185">Reference proteome</keyword>
<proteinExistence type="predicted"/>
<protein>
    <submittedName>
        <fullName evidence="1">Uncharacterized protein</fullName>
    </submittedName>
</protein>
<evidence type="ECO:0000313" key="2">
    <source>
        <dbReference type="Proteomes" id="UP001499852"/>
    </source>
</evidence>
<comment type="caution">
    <text evidence="1">The sequence shown here is derived from an EMBL/GenBank/DDBJ whole genome shotgun (WGS) entry which is preliminary data.</text>
</comment>
<evidence type="ECO:0000313" key="1">
    <source>
        <dbReference type="EMBL" id="GAA5142509.1"/>
    </source>
</evidence>
<gene>
    <name evidence="1" type="ORF">GCM10023213_28610</name>
</gene>
<reference evidence="2" key="1">
    <citation type="journal article" date="2019" name="Int. J. Syst. Evol. Microbiol.">
        <title>The Global Catalogue of Microorganisms (GCM) 10K type strain sequencing project: providing services to taxonomists for standard genome sequencing and annotation.</title>
        <authorList>
            <consortium name="The Broad Institute Genomics Platform"/>
            <consortium name="The Broad Institute Genome Sequencing Center for Infectious Disease"/>
            <person name="Wu L."/>
            <person name="Ma J."/>
        </authorList>
    </citation>
    <scope>NUCLEOTIDE SEQUENCE [LARGE SCALE GENOMIC DNA]</scope>
    <source>
        <strain evidence="2">JCM 18053</strain>
    </source>
</reference>
<organism evidence="1 2">
    <name type="scientific">Prosthecobacter algae</name>
    <dbReference type="NCBI Taxonomy" id="1144682"/>
    <lineage>
        <taxon>Bacteria</taxon>
        <taxon>Pseudomonadati</taxon>
        <taxon>Verrucomicrobiota</taxon>
        <taxon>Verrucomicrobiia</taxon>
        <taxon>Verrucomicrobiales</taxon>
        <taxon>Verrucomicrobiaceae</taxon>
        <taxon>Prosthecobacter</taxon>
    </lineage>
</organism>
<name>A0ABP9PAC3_9BACT</name>
<dbReference type="EMBL" id="BAABIA010000005">
    <property type="protein sequence ID" value="GAA5142509.1"/>
    <property type="molecule type" value="Genomic_DNA"/>
</dbReference>
<dbReference type="Proteomes" id="UP001499852">
    <property type="component" value="Unassembled WGS sequence"/>
</dbReference>
<sequence>MHYAFLKVVHLHYFRYADTGSHEGYFEVLRIRPIAEFSIVSAQVFKPNAL</sequence>